<sequence length="1021" mass="115799">MLESLTFQSNDLRLMNSMLAENASLDEYEVACAWLKLNRDAWEPYVNPVAMVYSVLIGAMCTLGIALVYVYVHRQRAFAPGSYNVSQANKVRETLDRLDHQPVFCHDEVLRELKTAVLMVSKRAEIPLKTPKVSFTTNVLRVGDDESFVDITVIRSGNNNDEAHADIEFFSRDAKLLTHFTLPDAPMYDTQYGFATPEARVATISSTKIRVRVLAGERSMTFRLGLTFDPHFAPERKFLMCIVEVADALFPARVFPIEVCVVYIQSMTSFPNGFEGKLHEFSSFKKIARLMKAFLLECLRVPTVKSLIWRFQAVLFIRAALETFVWSMTFTYLVNYGFMNQRIDWALLCALVFVGIELFRFHTVLHFWSGGFDLSTHFESLLTKKYSSMTACDIDSLGSAESLFRVSATSDVRVVRTDLWFTFQDQTSSLYRVIGSAIFILYTFKEQPEMAQLMGALIVASLLFTAMFCASRATRILRAGFTEEKLEEMVFMGNHHIYRNNRLIRESRMAQHVSDNQYAKTWLFVDGGIFLRWYQDFFQTWFLRSLLCIMVAIAYCLAPVIIPAYGISVGGYVALVTSVLQLGSAIIMMARDFAVMLASAAKIAHLSFLLNYKSSHAKRLESIYLIEPHDAPAHRKHDARIVTYDGARNPHTFVFQIRDASVVFVDVNRKAKYIIERMNMIREGTGEIIDKLPSGGFIGIRKTHGGMSETLVNVIMGTDVSRHGVAGINPAFRTVVRVSGEFSDIILNESLWANLTVGLMFSGTSYPQHSKAGMAVRKRIQSLTQEYVWCLCEYVGIRPSIIGREYKHNWATVAMDSLTPVCDEAEYFKIGLVRALLQRPQVLIIDALVDGMHFDAIANLTTILREYIARDSDEILKVDDNEEPDYDDEVPRTVIIHARALALTHAMEPHEPVLVVSSKSEIIVSTGEKQFPEACRTALATWWDAPAPIYHIYNPLGIGILERMQHKNFMATITSHRDRRRRKVKFKKNPERVGNHSRSGSLSNDFAFKASPEKSKSVQKQ</sequence>
<feature type="transmembrane region" description="Helical" evidence="5">
    <location>
        <begin position="345"/>
        <end position="368"/>
    </location>
</feature>
<keyword evidence="3 5" id="KW-0472">Membrane</keyword>
<feature type="transmembrane region" description="Helical" evidence="5">
    <location>
        <begin position="50"/>
        <end position="72"/>
    </location>
</feature>
<feature type="transmembrane region" description="Helical" evidence="5">
    <location>
        <begin position="541"/>
        <end position="562"/>
    </location>
</feature>
<feature type="transmembrane region" description="Helical" evidence="5">
    <location>
        <begin position="569"/>
        <end position="587"/>
    </location>
</feature>
<accession>A0A7S0Z9U9</accession>
<feature type="region of interest" description="Disordered" evidence="4">
    <location>
        <begin position="975"/>
        <end position="1021"/>
    </location>
</feature>
<proteinExistence type="predicted"/>
<feature type="transmembrane region" description="Helical" evidence="5">
    <location>
        <begin position="593"/>
        <end position="612"/>
    </location>
</feature>
<evidence type="ECO:0000313" key="6">
    <source>
        <dbReference type="EMBL" id="CAD8815206.1"/>
    </source>
</evidence>
<organism evidence="6">
    <name type="scientific">Ostreococcus mediterraneus</name>
    <dbReference type="NCBI Taxonomy" id="1486918"/>
    <lineage>
        <taxon>Eukaryota</taxon>
        <taxon>Viridiplantae</taxon>
        <taxon>Chlorophyta</taxon>
        <taxon>Mamiellophyceae</taxon>
        <taxon>Mamiellales</taxon>
        <taxon>Bathycoccaceae</taxon>
        <taxon>Ostreococcus</taxon>
    </lineage>
</organism>
<dbReference type="GO" id="GO:0016020">
    <property type="term" value="C:membrane"/>
    <property type="evidence" value="ECO:0007669"/>
    <property type="project" value="InterPro"/>
</dbReference>
<feature type="compositionally biased region" description="Basic residues" evidence="4">
    <location>
        <begin position="977"/>
        <end position="987"/>
    </location>
</feature>
<keyword evidence="2 5" id="KW-1133">Transmembrane helix</keyword>
<gene>
    <name evidence="6" type="ORF">OMED0930_LOCUS6326</name>
</gene>
<dbReference type="InterPro" id="IPR036640">
    <property type="entry name" value="ABC1_TM_sf"/>
</dbReference>
<name>A0A7S0Z9U9_9CHLO</name>
<dbReference type="AlphaFoldDB" id="A0A7S0Z9U9"/>
<evidence type="ECO:0000256" key="3">
    <source>
        <dbReference type="ARBA" id="ARBA00023136"/>
    </source>
</evidence>
<evidence type="ECO:0000256" key="5">
    <source>
        <dbReference type="SAM" id="Phobius"/>
    </source>
</evidence>
<evidence type="ECO:0000256" key="4">
    <source>
        <dbReference type="SAM" id="MobiDB-lite"/>
    </source>
</evidence>
<evidence type="ECO:0000256" key="2">
    <source>
        <dbReference type="ARBA" id="ARBA00022989"/>
    </source>
</evidence>
<dbReference type="GO" id="GO:0005524">
    <property type="term" value="F:ATP binding"/>
    <property type="evidence" value="ECO:0007669"/>
    <property type="project" value="InterPro"/>
</dbReference>
<reference evidence="6" key="1">
    <citation type="submission" date="2021-01" db="EMBL/GenBank/DDBJ databases">
        <authorList>
            <person name="Corre E."/>
            <person name="Pelletier E."/>
            <person name="Niang G."/>
            <person name="Scheremetjew M."/>
            <person name="Finn R."/>
            <person name="Kale V."/>
            <person name="Holt S."/>
            <person name="Cochrane G."/>
            <person name="Meng A."/>
            <person name="Brown T."/>
            <person name="Cohen L."/>
        </authorList>
    </citation>
    <scope>NUCLEOTIDE SEQUENCE</scope>
    <source>
        <strain evidence="6">Clade-D-RCC1621</strain>
    </source>
</reference>
<dbReference type="SUPFAM" id="SSF90123">
    <property type="entry name" value="ABC transporter transmembrane region"/>
    <property type="match status" value="1"/>
</dbReference>
<feature type="compositionally biased region" description="Basic and acidic residues" evidence="4">
    <location>
        <begin position="1011"/>
        <end position="1021"/>
    </location>
</feature>
<dbReference type="EMBL" id="HBFO01008924">
    <property type="protein sequence ID" value="CAD8815206.1"/>
    <property type="molecule type" value="Transcribed_RNA"/>
</dbReference>
<protein>
    <submittedName>
        <fullName evidence="6">Uncharacterized protein</fullName>
    </submittedName>
</protein>
<evidence type="ECO:0000256" key="1">
    <source>
        <dbReference type="ARBA" id="ARBA00022692"/>
    </source>
</evidence>
<feature type="transmembrane region" description="Helical" evidence="5">
    <location>
        <begin position="450"/>
        <end position="470"/>
    </location>
</feature>
<keyword evidence="1 5" id="KW-0812">Transmembrane</keyword>